<comment type="subcellular location">
    <subcellularLocation>
        <location evidence="1">Membrane</location>
    </subcellularLocation>
</comment>
<feature type="compositionally biased region" description="Low complexity" evidence="3">
    <location>
        <begin position="84"/>
        <end position="101"/>
    </location>
</feature>
<protein>
    <submittedName>
        <fullName evidence="5">Uncharacterized protein</fullName>
    </submittedName>
</protein>
<name>A0A857L2U8_9ACTN</name>
<evidence type="ECO:0000256" key="2">
    <source>
        <dbReference type="ARBA" id="ARBA00023136"/>
    </source>
</evidence>
<feature type="region of interest" description="Disordered" evidence="3">
    <location>
        <begin position="48"/>
        <end position="109"/>
    </location>
</feature>
<keyword evidence="4" id="KW-0812">Transmembrane</keyword>
<dbReference type="EMBL" id="CP045810">
    <property type="protein sequence ID" value="QHN40888.1"/>
    <property type="molecule type" value="Genomic_DNA"/>
</dbReference>
<dbReference type="GO" id="GO:0016020">
    <property type="term" value="C:membrane"/>
    <property type="evidence" value="ECO:0007669"/>
    <property type="project" value="UniProtKB-SubCell"/>
</dbReference>
<evidence type="ECO:0000313" key="5">
    <source>
        <dbReference type="EMBL" id="QHN40888.1"/>
    </source>
</evidence>
<evidence type="ECO:0000256" key="3">
    <source>
        <dbReference type="SAM" id="MobiDB-lite"/>
    </source>
</evidence>
<evidence type="ECO:0000256" key="4">
    <source>
        <dbReference type="SAM" id="Phobius"/>
    </source>
</evidence>
<sequence length="285" mass="29632">MTRTLTGTLTAGESVDTDVAELELAQAQAAVAEAEAAAARARAEVARARARAARGRGPEPAAAEVVPDVEAKESGAESDTSIDSAGVAEPEPEPVAESVGSGPDAAPEVRESGRLRPILGGVLRRPTRRGIALTVILLISAAALAGAAGIGWQHHQAGEDTARTRTFVDAAELGVVAITSLDYRNAERDVKRIVERSTGEFAKDFTDRSKDFTSVIQKSQVTTKGKVTGAALESIQGDTATVLVAATSEVTNAAGAKQEPRTWRLRVSVTDVNGTVKVSKVDFVP</sequence>
<reference evidence="5" key="1">
    <citation type="journal article" date="2021" name="Nat. Microbiol.">
        <title>Cocultivation of an ultrasmall environmental parasitic bacterium with lytic ability against bacteria associated with wastewater foams.</title>
        <authorList>
            <person name="Batinovic S."/>
            <person name="Rose J.J.A."/>
            <person name="Ratcliffe J."/>
            <person name="Seviour R.J."/>
            <person name="Petrovski S."/>
        </authorList>
    </citation>
    <scope>NUCLEOTIDE SEQUENCE</scope>
    <source>
        <strain evidence="5">CON44</strain>
    </source>
</reference>
<dbReference type="RefSeq" id="WP_005182682.1">
    <property type="nucleotide sequence ID" value="NZ_CP045804.1"/>
</dbReference>
<gene>
    <name evidence="5" type="ORF">GII30_18525</name>
</gene>
<accession>A0A857L2U8</accession>
<feature type="compositionally biased region" description="Low complexity" evidence="3">
    <location>
        <begin position="58"/>
        <end position="68"/>
    </location>
</feature>
<dbReference type="PANTHER" id="PTHR37042">
    <property type="entry name" value="OUTER MEMBRANE PROTEIN RV1973"/>
    <property type="match status" value="1"/>
</dbReference>
<evidence type="ECO:0000256" key="1">
    <source>
        <dbReference type="ARBA" id="ARBA00004370"/>
    </source>
</evidence>
<keyword evidence="4" id="KW-1133">Transmembrane helix</keyword>
<organism evidence="5">
    <name type="scientific">Gordonia amarae</name>
    <dbReference type="NCBI Taxonomy" id="36821"/>
    <lineage>
        <taxon>Bacteria</taxon>
        <taxon>Bacillati</taxon>
        <taxon>Actinomycetota</taxon>
        <taxon>Actinomycetes</taxon>
        <taxon>Mycobacteriales</taxon>
        <taxon>Gordoniaceae</taxon>
        <taxon>Gordonia</taxon>
    </lineage>
</organism>
<dbReference type="PANTHER" id="PTHR37042:SF4">
    <property type="entry name" value="OUTER MEMBRANE PROTEIN RV1973"/>
    <property type="match status" value="1"/>
</dbReference>
<proteinExistence type="predicted"/>
<feature type="transmembrane region" description="Helical" evidence="4">
    <location>
        <begin position="131"/>
        <end position="152"/>
    </location>
</feature>
<dbReference type="AlphaFoldDB" id="A0A857L2U8"/>
<keyword evidence="2 4" id="KW-0472">Membrane</keyword>